<evidence type="ECO:0000313" key="2">
    <source>
        <dbReference type="Proteomes" id="UP000638263"/>
    </source>
</evidence>
<protein>
    <submittedName>
        <fullName evidence="1">Uncharacterized protein</fullName>
    </submittedName>
</protein>
<reference evidence="1" key="1">
    <citation type="journal article" date="2014" name="Int. J. Syst. Evol. Microbiol.">
        <title>Complete genome sequence of Corynebacterium casei LMG S-19264T (=DSM 44701T), isolated from a smear-ripened cheese.</title>
        <authorList>
            <consortium name="US DOE Joint Genome Institute (JGI-PGF)"/>
            <person name="Walter F."/>
            <person name="Albersmeier A."/>
            <person name="Kalinowski J."/>
            <person name="Ruckert C."/>
        </authorList>
    </citation>
    <scope>NUCLEOTIDE SEQUENCE</scope>
    <source>
        <strain evidence="1">CGMCC 4.3508</strain>
    </source>
</reference>
<sequence>MRIRHYRTGRHRLGAPGRVHCLAIPAVAAYLSKNRRPWFRVFTIAARHSLAAHRPRPSIVWPRWVPVPAG</sequence>
<name>A0A917VXN5_9NOCA</name>
<dbReference type="EMBL" id="BMMH01000028">
    <property type="protein sequence ID" value="GGL41464.1"/>
    <property type="molecule type" value="Genomic_DNA"/>
</dbReference>
<dbReference type="RefSeq" id="WP_058856743.1">
    <property type="nucleotide sequence ID" value="NZ_BMMH01000028.1"/>
</dbReference>
<gene>
    <name evidence="1" type="ORF">GCM10011588_65210</name>
</gene>
<organism evidence="1 2">
    <name type="scientific">Nocardia jinanensis</name>
    <dbReference type="NCBI Taxonomy" id="382504"/>
    <lineage>
        <taxon>Bacteria</taxon>
        <taxon>Bacillati</taxon>
        <taxon>Actinomycetota</taxon>
        <taxon>Actinomycetes</taxon>
        <taxon>Mycobacteriales</taxon>
        <taxon>Nocardiaceae</taxon>
        <taxon>Nocardia</taxon>
    </lineage>
</organism>
<keyword evidence="2" id="KW-1185">Reference proteome</keyword>
<reference evidence="1" key="2">
    <citation type="submission" date="2020-09" db="EMBL/GenBank/DDBJ databases">
        <authorList>
            <person name="Sun Q."/>
            <person name="Zhou Y."/>
        </authorList>
    </citation>
    <scope>NUCLEOTIDE SEQUENCE</scope>
    <source>
        <strain evidence="1">CGMCC 4.3508</strain>
    </source>
</reference>
<dbReference type="AlphaFoldDB" id="A0A917VXN5"/>
<evidence type="ECO:0000313" key="1">
    <source>
        <dbReference type="EMBL" id="GGL41464.1"/>
    </source>
</evidence>
<dbReference type="Proteomes" id="UP000638263">
    <property type="component" value="Unassembled WGS sequence"/>
</dbReference>
<proteinExistence type="predicted"/>
<accession>A0A917VXN5</accession>
<comment type="caution">
    <text evidence="1">The sequence shown here is derived from an EMBL/GenBank/DDBJ whole genome shotgun (WGS) entry which is preliminary data.</text>
</comment>